<dbReference type="InterPro" id="IPR011990">
    <property type="entry name" value="TPR-like_helical_dom_sf"/>
</dbReference>
<dbReference type="Pfam" id="PF13041">
    <property type="entry name" value="PPR_2"/>
    <property type="match status" value="1"/>
</dbReference>
<feature type="compositionally biased region" description="Low complexity" evidence="3">
    <location>
        <begin position="902"/>
        <end position="922"/>
    </location>
</feature>
<feature type="region of interest" description="Disordered" evidence="3">
    <location>
        <begin position="1124"/>
        <end position="1190"/>
    </location>
</feature>
<dbReference type="PROSITE" id="PS51375">
    <property type="entry name" value="PPR"/>
    <property type="match status" value="1"/>
</dbReference>
<dbReference type="PANTHER" id="PTHR12296">
    <property type="entry name" value="DENN DOMAIN-CONTAINING PROTEIN 4"/>
    <property type="match status" value="1"/>
</dbReference>
<dbReference type="SMART" id="SM00800">
    <property type="entry name" value="uDENN"/>
    <property type="match status" value="1"/>
</dbReference>
<dbReference type="GO" id="GO:0005085">
    <property type="term" value="F:guanyl-nucleotide exchange factor activity"/>
    <property type="evidence" value="ECO:0007669"/>
    <property type="project" value="UniProtKB-KW"/>
</dbReference>
<feature type="region of interest" description="Disordered" evidence="3">
    <location>
        <begin position="902"/>
        <end position="926"/>
    </location>
</feature>
<feature type="compositionally biased region" description="Acidic residues" evidence="3">
    <location>
        <begin position="1676"/>
        <end position="1697"/>
    </location>
</feature>
<feature type="repeat" description="PPR" evidence="2">
    <location>
        <begin position="813"/>
        <end position="847"/>
    </location>
</feature>
<dbReference type="PROSITE" id="PS50211">
    <property type="entry name" value="DENN"/>
    <property type="match status" value="1"/>
</dbReference>
<feature type="compositionally biased region" description="Low complexity" evidence="3">
    <location>
        <begin position="1395"/>
        <end position="1405"/>
    </location>
</feature>
<dbReference type="Pfam" id="PF03456">
    <property type="entry name" value="uDENN"/>
    <property type="match status" value="1"/>
</dbReference>
<dbReference type="Gene3D" id="3.40.50.11500">
    <property type="match status" value="1"/>
</dbReference>
<protein>
    <recommendedName>
        <fullName evidence="8">DENN domain-containing protein 4C</fullName>
    </recommendedName>
</protein>
<dbReference type="InterPro" id="IPR005112">
    <property type="entry name" value="dDENN_dom"/>
</dbReference>
<dbReference type="Proteomes" id="UP000887568">
    <property type="component" value="Unplaced"/>
</dbReference>
<keyword evidence="7" id="KW-1185">Reference proteome</keyword>
<dbReference type="InterPro" id="IPR037516">
    <property type="entry name" value="Tripartite_DENN"/>
</dbReference>
<dbReference type="RefSeq" id="XP_038076059.1">
    <property type="nucleotide sequence ID" value="XM_038220131.1"/>
</dbReference>
<sequence length="2054" mass="226782">MEDHGGPRVANYFVVAGMTKDSRPLEEEIQSEGQRKPPRSLAPITDVAIIIRGQGEKPPPGFTVIENTPSGFVADLNHGSIGSSSIFLCYKRGFDKLPLTDIGILHEGKERVMPGCEIVSTTPNGNPANVNTRIGVGSQRAYLTYRRASETSPHNSLAVIDICVILTNKGETPPHAFCLINKNLNKGSMVGSDVYLCYKKSAVRGNSLAYQSGILNRYPLVDDEEFPLPESIARFCMPLGATIECWSTARHHPLPVFSTFVLTDSTGGKFYGAAVAFYEGYPEEKLTPQQQKDLGLKPFKKNNTKLTYSVHTNKCVCLLSRWPFFDAFKKFLTFIYRLSLSGPHTIPIERHIAHFMSEVPFPTVQRPRILMELGHDSLILAQPQTSPMPLSGASFCAMLRNLAPENSMNMLAFVLLEHKLLLHSLRPALLTGVAEAVAAMIFPFMWQCPYIPLCPLSLSAVISAPLPVIIGVDSRYFDMYEPPTDATCLDIDTNSILQSEERKPVTWKILPKKPAKRLHSMLNKLYYELCESGIGDGVSDEQAVEVAPLEADFNRKKKQLQMEHRIQEAFLTFMSSMLKGYSHNLLPITQQPNHRVTDASARFDHPGFMKTREKTSHPFFKQFLKTQMFYKFIEERSFISGNDERFAFFDECIDKLDNNDGREEVQMIDAEDQQGSEHTVFVTPPDANGFGNEEYLYDKFPLLRPELFDPTTAGRVKQPIKTPLSARGLRGSGQQSSPFPRRTKHEIRNSQRMAKQQAASPEQWASFLLGQCYALWFLHLPSYVKATRSKTRALRTAFEVLKRMQAQELQLADEVCYRVLMQLCGQYSQPVLAVQVYMEMKRRGIEPNAITYGFYNMAVLESTWPASGFSGYQQWVKLRNALRAVTLFRRGLNHRRSIYSDTSSEVDVGSGTSGDSGSSDPLPDSKEDLIQLMSSQAANLTREEKSSTGNSDMGYSSMILDESAPNEVLASPELSPIRFGAEKSATSSSCDSDAKDATDGEEKDDVEDGEHSQDTLKRKDRSEAVDLIKQDVAEVVGPSSANSTPVNHSLDSPIDGGGSSSKSNSNKPADQPDAKGTKESGTSIVRHSRSSVGSTGSMGTLRDSTGSSAGVVLSGLISLENSVDESVFEGVDTKEPAADSSEKRRHRSADHSVTIPMHGSLHKRNKSGDTNSPFGLSLSSQGSSIDRESSVSMELFGSDAKILAGIADEESSIATSPLGGRTNSIHCRPSPTLVEVTHATRSYSVGSRPNFTFRTPNGSISNKELSDQTKTVHSERTSFPAPAKDCKKDLLISFEEENSEEAESKTGALTNHDRSGSDDQGSADLLDLGLDTVRDPSGSAQEKDLVDLRTDWNDTIEEENSEEVAAEDALSPRTTEHEVEEGPLEENPSSPIFQGDNLDSNSSKSGSRDSLDSNKDKTTPRKGSLFSGILNTGLTPRLNRQSLTKTLSNASSQMETFGTAFKARTMGFATKIGEYTRSFSSPAAPKTIPSRNSAMGSLNSLEGMTLVDETTEMAGSWNDSAMDNISLGNMGIHLQGTSLEGSCQSLNQPGQDSEDAGIRRHAIEVHITSCHQCFSCQALLYDEAVMAGWSADESNLKTRCCFCSAQLVPFLNIAMRDFRNEAAMPVCTITPSPSSESVQSIHSAPLIKRKDSAQTGEESEEVKKGAESNPSVDNLSLEEEDEEEEEEEESGEAEQDEKDGNLPSRIKSDKQESITKLPVTPSLSAGEVTLRGELRSARLSPTSTRRRSSSECMTVTDLAAKGHANGGRAMTLPRCKPIEEFKDLQQGLLPGASAGSLSSSVRNSLEFMPPPSKECKVGPISVPYLSPLVLRKEVENVIENEGEACLRAPSFVVQHPIIFWNLVWYFQRLNFPNYLQGVLLAAYSESRDNSDYVQWLSSDSRYVKISVLWDNVKLYDDSMLPMYLLWGAQGTPSLDPLIKDQQIHVFSKPFMVQLVKYIRYNNVYQPIVLLLEELKKLGDNTAGRRSIYRELLFLSFVAMGRENIDQDAFDQQYRQAFYKLEKENGPFGKLLINDDKPPPLAVQMCRKAFGDLML</sequence>
<dbReference type="Gene3D" id="1.25.40.10">
    <property type="entry name" value="Tetratricopeptide repeat domain"/>
    <property type="match status" value="1"/>
</dbReference>
<evidence type="ECO:0000256" key="2">
    <source>
        <dbReference type="PROSITE-ProRule" id="PRU00708"/>
    </source>
</evidence>
<feature type="compositionally biased region" description="Polar residues" evidence="3">
    <location>
        <begin position="1247"/>
        <end position="1263"/>
    </location>
</feature>
<feature type="compositionally biased region" description="Polar residues" evidence="3">
    <location>
        <begin position="1630"/>
        <end position="1642"/>
    </location>
</feature>
<dbReference type="Pfam" id="PF03455">
    <property type="entry name" value="dDENN"/>
    <property type="match status" value="1"/>
</dbReference>
<dbReference type="Pfam" id="PF02141">
    <property type="entry name" value="DENN"/>
    <property type="match status" value="1"/>
</dbReference>
<evidence type="ECO:0000256" key="3">
    <source>
        <dbReference type="SAM" id="MobiDB-lite"/>
    </source>
</evidence>
<dbReference type="InterPro" id="IPR002885">
    <property type="entry name" value="PPR_rpt"/>
</dbReference>
<feature type="region of interest" description="Disordered" evidence="3">
    <location>
        <begin position="979"/>
        <end position="1107"/>
    </location>
</feature>
<feature type="compositionally biased region" description="Basic and acidic residues" evidence="3">
    <location>
        <begin position="1131"/>
        <end position="1142"/>
    </location>
</feature>
<dbReference type="NCBIfam" id="TIGR00756">
    <property type="entry name" value="PPR"/>
    <property type="match status" value="1"/>
</dbReference>
<feature type="region of interest" description="Disordered" evidence="3">
    <location>
        <begin position="724"/>
        <end position="743"/>
    </location>
</feature>
<evidence type="ECO:0000313" key="6">
    <source>
        <dbReference type="EnsemblMetazoa" id="XP_038076059.1"/>
    </source>
</evidence>
<feature type="region of interest" description="Disordered" evidence="3">
    <location>
        <begin position="938"/>
        <end position="957"/>
    </location>
</feature>
<feature type="compositionally biased region" description="Acidic residues" evidence="3">
    <location>
        <begin position="1354"/>
        <end position="1366"/>
    </location>
</feature>
<feature type="compositionally biased region" description="Polar residues" evidence="3">
    <location>
        <begin position="1079"/>
        <end position="1107"/>
    </location>
</feature>
<keyword evidence="1" id="KW-0344">Guanine-nucleotide releasing factor</keyword>
<evidence type="ECO:0000313" key="7">
    <source>
        <dbReference type="Proteomes" id="UP000887568"/>
    </source>
</evidence>
<evidence type="ECO:0008006" key="8">
    <source>
        <dbReference type="Google" id="ProtNLM"/>
    </source>
</evidence>
<accession>A0A914BIX5</accession>
<evidence type="ECO:0000256" key="1">
    <source>
        <dbReference type="ARBA" id="ARBA00022658"/>
    </source>
</evidence>
<evidence type="ECO:0000259" key="5">
    <source>
        <dbReference type="PROSITE" id="PS51498"/>
    </source>
</evidence>
<dbReference type="InterPro" id="IPR005113">
    <property type="entry name" value="uDENN_dom"/>
</dbReference>
<dbReference type="GO" id="GO:0032483">
    <property type="term" value="P:regulation of Rab protein signal transduction"/>
    <property type="evidence" value="ECO:0007669"/>
    <property type="project" value="TreeGrafter"/>
</dbReference>
<dbReference type="SMART" id="SM00801">
    <property type="entry name" value="dDENN"/>
    <property type="match status" value="1"/>
</dbReference>
<dbReference type="OrthoDB" id="75250at2759"/>
<dbReference type="PROSITE" id="PS51498">
    <property type="entry name" value="MABP"/>
    <property type="match status" value="1"/>
</dbReference>
<dbReference type="InterPro" id="IPR051696">
    <property type="entry name" value="DENN_Domain_GEFs"/>
</dbReference>
<feature type="compositionally biased region" description="Basic and acidic residues" evidence="3">
    <location>
        <begin position="1341"/>
        <end position="1352"/>
    </location>
</feature>
<dbReference type="InterPro" id="IPR043153">
    <property type="entry name" value="DENN_C"/>
</dbReference>
<dbReference type="GeneID" id="119744270"/>
<feature type="compositionally biased region" description="Polar residues" evidence="3">
    <location>
        <begin position="1168"/>
        <end position="1184"/>
    </location>
</feature>
<dbReference type="InterPro" id="IPR001194">
    <property type="entry name" value="cDENN_dom"/>
</dbReference>
<feature type="region of interest" description="Disordered" evidence="3">
    <location>
        <begin position="1296"/>
        <end position="1432"/>
    </location>
</feature>
<proteinExistence type="predicted"/>
<dbReference type="Gene3D" id="2.100.10.50">
    <property type="match status" value="1"/>
</dbReference>
<dbReference type="SMART" id="SM00799">
    <property type="entry name" value="DENN"/>
    <property type="match status" value="1"/>
</dbReference>
<feature type="domain" description="UDENN" evidence="4">
    <location>
        <begin position="194"/>
        <end position="644"/>
    </location>
</feature>
<reference evidence="6" key="1">
    <citation type="submission" date="2022-11" db="UniProtKB">
        <authorList>
            <consortium name="EnsemblMetazoa"/>
        </authorList>
    </citation>
    <scope>IDENTIFICATION</scope>
</reference>
<feature type="compositionally biased region" description="Polar residues" evidence="3">
    <location>
        <begin position="1039"/>
        <end position="1050"/>
    </location>
</feature>
<feature type="compositionally biased region" description="Basic and acidic residues" evidence="3">
    <location>
        <begin position="1009"/>
        <end position="1032"/>
    </location>
</feature>
<organism evidence="6 7">
    <name type="scientific">Patiria miniata</name>
    <name type="common">Bat star</name>
    <name type="synonym">Asterina miniata</name>
    <dbReference type="NCBI Taxonomy" id="46514"/>
    <lineage>
        <taxon>Eukaryota</taxon>
        <taxon>Metazoa</taxon>
        <taxon>Echinodermata</taxon>
        <taxon>Eleutherozoa</taxon>
        <taxon>Asterozoa</taxon>
        <taxon>Asteroidea</taxon>
        <taxon>Valvatacea</taxon>
        <taxon>Valvatida</taxon>
        <taxon>Asterinidae</taxon>
        <taxon>Patiria</taxon>
    </lineage>
</organism>
<feature type="domain" description="MABP" evidence="5">
    <location>
        <begin position="41"/>
        <end position="202"/>
    </location>
</feature>
<feature type="compositionally biased region" description="Basic and acidic residues" evidence="3">
    <location>
        <begin position="1406"/>
        <end position="1419"/>
    </location>
</feature>
<feature type="region of interest" description="Disordered" evidence="3">
    <location>
        <begin position="1247"/>
        <end position="1282"/>
    </location>
</feature>
<dbReference type="EnsemblMetazoa" id="XM_038220131.1">
    <property type="protein sequence ID" value="XP_038076059.1"/>
    <property type="gene ID" value="LOC119744270"/>
</dbReference>
<dbReference type="PANTHER" id="PTHR12296:SF30">
    <property type="entry name" value="DENN DOMAIN-CONTAINING PROTEIN CRAG"/>
    <property type="match status" value="1"/>
</dbReference>
<feature type="compositionally biased region" description="Basic and acidic residues" evidence="3">
    <location>
        <begin position="1264"/>
        <end position="1276"/>
    </location>
</feature>
<feature type="region of interest" description="Disordered" evidence="3">
    <location>
        <begin position="1630"/>
        <end position="1721"/>
    </location>
</feature>
<name>A0A914BIX5_PATMI</name>
<dbReference type="GO" id="GO:0031410">
    <property type="term" value="C:cytoplasmic vesicle"/>
    <property type="evidence" value="ECO:0007669"/>
    <property type="project" value="TreeGrafter"/>
</dbReference>
<dbReference type="InterPro" id="IPR023341">
    <property type="entry name" value="MABP"/>
</dbReference>
<dbReference type="OMA" id="LMTIAME"/>
<evidence type="ECO:0000259" key="4">
    <source>
        <dbReference type="PROSITE" id="PS50211"/>
    </source>
</evidence>